<feature type="domain" description="Gfo/Idh/MocA-like oxidoreductase N-terminal" evidence="1">
    <location>
        <begin position="6"/>
        <end position="130"/>
    </location>
</feature>
<dbReference type="Gene3D" id="3.40.50.720">
    <property type="entry name" value="NAD(P)-binding Rossmann-like Domain"/>
    <property type="match status" value="1"/>
</dbReference>
<organism evidence="3 4">
    <name type="scientific">Halanaerobium praevalens (strain ATCC 33744 / DSM 2228 / GSL)</name>
    <dbReference type="NCBI Taxonomy" id="572479"/>
    <lineage>
        <taxon>Bacteria</taxon>
        <taxon>Bacillati</taxon>
        <taxon>Bacillota</taxon>
        <taxon>Clostridia</taxon>
        <taxon>Halanaerobiales</taxon>
        <taxon>Halanaerobiaceae</taxon>
        <taxon>Halanaerobium</taxon>
    </lineage>
</organism>
<keyword evidence="4" id="KW-1185">Reference proteome</keyword>
<sequence length="408" mass="47001">MKKVGLAVVGVNNFAKFYLDKIKELEEEGEIKLTAVVIEDQIKNADQLRNLRSQGITVYNSYQKLLKESKQFVDIVCLPVSIPTHSNMAISGMKAGYNILLEKPPTPTVQELDAIIKTEKETGRFCSIGFQFIHSYTIRKIKQFILDGKLGNIKEIATKGFWPRFKSYYDRNDWAGKSLYMGQLVLDGPMQNAFAHYLNNMIYITGPDMNSSASLKKIRSELYRAHSYIEADDTSCMQLETANGTNIYFYVTHSPEKLRHPYMEIVGEKGEIKWTMENEKTVIKLNNEKVIKFDNNNIDPYKEEFRIVAKKQLGKIDNLYCTPENTRNFVVAINGAYDSAKKIKAIPKDLINEFINDDNEYQTILTGIDKLFDQAFAERKLLSELDIDWAVRTEWINIEEYSCFNPFN</sequence>
<accession>E3DRB0</accession>
<dbReference type="HOGENOM" id="CLU_041547_1_0_9"/>
<dbReference type="PANTHER" id="PTHR43249:SF1">
    <property type="entry name" value="D-GLUCOSIDE 3-DEHYDROGENASE"/>
    <property type="match status" value="1"/>
</dbReference>
<dbReference type="AlphaFoldDB" id="E3DRB0"/>
<dbReference type="KEGG" id="hpk:Hprae_0862"/>
<evidence type="ECO:0000259" key="1">
    <source>
        <dbReference type="Pfam" id="PF01408"/>
    </source>
</evidence>
<dbReference type="InterPro" id="IPR055170">
    <property type="entry name" value="GFO_IDH_MocA-like_dom"/>
</dbReference>
<dbReference type="PANTHER" id="PTHR43249">
    <property type="entry name" value="UDP-N-ACETYL-2-AMINO-2-DEOXY-D-GLUCURONATE OXIDASE"/>
    <property type="match status" value="1"/>
</dbReference>
<dbReference type="InterPro" id="IPR052515">
    <property type="entry name" value="Gfo/Idh/MocA_Oxidoreductase"/>
</dbReference>
<dbReference type="OrthoDB" id="9781966at2"/>
<dbReference type="STRING" id="572479.Hprae_0862"/>
<evidence type="ECO:0000259" key="2">
    <source>
        <dbReference type="Pfam" id="PF22725"/>
    </source>
</evidence>
<reference evidence="3 4" key="2">
    <citation type="journal article" date="2011" name="Stand. Genomic Sci.">
        <title>Complete genome sequence of the extremely halophilic Halanaerobium praevalens type strain (GSL).</title>
        <authorList>
            <person name="Ivanova N."/>
            <person name="Sikorski J."/>
            <person name="Chertkov O."/>
            <person name="Nolan M."/>
            <person name="Lucas S."/>
            <person name="Hammon N."/>
            <person name="Deshpande S."/>
            <person name="Cheng J.F."/>
            <person name="Tapia R."/>
            <person name="Han C."/>
            <person name="Goodwin L."/>
            <person name="Pitluck S."/>
            <person name="Huntemann M."/>
            <person name="Liolios K."/>
            <person name="Pagani I."/>
            <person name="Mavromatis K."/>
            <person name="Ovchinikova G."/>
            <person name="Pati A."/>
            <person name="Chen A."/>
            <person name="Palaniappan K."/>
            <person name="Land M."/>
            <person name="Hauser L."/>
            <person name="Brambilla E.M."/>
            <person name="Kannan K.P."/>
            <person name="Rohde M."/>
            <person name="Tindall B.J."/>
            <person name="Goker M."/>
            <person name="Detter J.C."/>
            <person name="Woyke T."/>
            <person name="Bristow J."/>
            <person name="Eisen J.A."/>
            <person name="Markowitz V."/>
            <person name="Hugenholtz P."/>
            <person name="Kyrpides N.C."/>
            <person name="Klenk H.P."/>
            <person name="Lapidus A."/>
        </authorList>
    </citation>
    <scope>NUCLEOTIDE SEQUENCE [LARGE SCALE GENOMIC DNA]</scope>
    <source>
        <strain evidence="4">ATCC 33744 / DSM 2228 / GSL</strain>
    </source>
</reference>
<dbReference type="Pfam" id="PF22725">
    <property type="entry name" value="GFO_IDH_MocA_C3"/>
    <property type="match status" value="1"/>
</dbReference>
<dbReference type="RefSeq" id="WP_014553049.1">
    <property type="nucleotide sequence ID" value="NC_017455.1"/>
</dbReference>
<dbReference type="SUPFAM" id="SSF51735">
    <property type="entry name" value="NAD(P)-binding Rossmann-fold domains"/>
    <property type="match status" value="1"/>
</dbReference>
<evidence type="ECO:0000313" key="4">
    <source>
        <dbReference type="Proteomes" id="UP000006866"/>
    </source>
</evidence>
<dbReference type="Gene3D" id="3.30.360.10">
    <property type="entry name" value="Dihydrodipicolinate Reductase, domain 2"/>
    <property type="match status" value="1"/>
</dbReference>
<dbReference type="SUPFAM" id="SSF55347">
    <property type="entry name" value="Glyceraldehyde-3-phosphate dehydrogenase-like, C-terminal domain"/>
    <property type="match status" value="1"/>
</dbReference>
<dbReference type="InterPro" id="IPR036291">
    <property type="entry name" value="NAD(P)-bd_dom_sf"/>
</dbReference>
<dbReference type="EMBL" id="CP002175">
    <property type="protein sequence ID" value="ADO77016.1"/>
    <property type="molecule type" value="Genomic_DNA"/>
</dbReference>
<proteinExistence type="predicted"/>
<protein>
    <submittedName>
        <fullName evidence="3">Oxidoreductase domain protein</fullName>
    </submittedName>
</protein>
<dbReference type="InterPro" id="IPR000683">
    <property type="entry name" value="Gfo/Idh/MocA-like_OxRdtase_N"/>
</dbReference>
<dbReference type="PATRIC" id="fig|572479.3.peg.871"/>
<dbReference type="eggNOG" id="COG0673">
    <property type="taxonomic scope" value="Bacteria"/>
</dbReference>
<feature type="domain" description="GFO/IDH/MocA-like oxidoreductase" evidence="2">
    <location>
        <begin position="138"/>
        <end position="272"/>
    </location>
</feature>
<gene>
    <name evidence="3" type="ordered locus">Hprae_0862</name>
</gene>
<dbReference type="GO" id="GO:0000166">
    <property type="term" value="F:nucleotide binding"/>
    <property type="evidence" value="ECO:0007669"/>
    <property type="project" value="InterPro"/>
</dbReference>
<dbReference type="Proteomes" id="UP000006866">
    <property type="component" value="Chromosome"/>
</dbReference>
<reference evidence="4" key="1">
    <citation type="submission" date="2010-10" db="EMBL/GenBank/DDBJ databases">
        <title>The complete genome of Halanaerobium praevalens DSM 2228.</title>
        <authorList>
            <consortium name="US DOE Joint Genome Institute (JGI-PGF)"/>
            <person name="Lucas S."/>
            <person name="Copeland A."/>
            <person name="Lapidus A."/>
            <person name="Glavina del Rio T."/>
            <person name="Dalin E."/>
            <person name="Tice H."/>
            <person name="Bruce D."/>
            <person name="Goodwin L."/>
            <person name="Pitluck S."/>
            <person name="Kyrpides N."/>
            <person name="Mavromatis K."/>
            <person name="Ivanova N."/>
            <person name="Ovchinnikova G."/>
            <person name="Chertkov O."/>
            <person name="Detter J.C."/>
            <person name="Han C."/>
            <person name="Larimer F."/>
            <person name="Land M."/>
            <person name="Hauser L."/>
            <person name="Markowitz V."/>
            <person name="Cheng J.-F."/>
            <person name="Hugenholtz P."/>
            <person name="Woyke T."/>
            <person name="Wu D."/>
            <person name="Tindall B."/>
            <person name="Pomrenke H.G."/>
            <person name="Brambilla E."/>
            <person name="Klenk H.-P."/>
            <person name="Eisen J.A."/>
        </authorList>
    </citation>
    <scope>NUCLEOTIDE SEQUENCE [LARGE SCALE GENOMIC DNA]</scope>
    <source>
        <strain evidence="4">ATCC 33744 / DSM 2228 / GSL</strain>
    </source>
</reference>
<name>E3DRB0_HALPG</name>
<evidence type="ECO:0000313" key="3">
    <source>
        <dbReference type="EMBL" id="ADO77016.1"/>
    </source>
</evidence>
<dbReference type="Pfam" id="PF01408">
    <property type="entry name" value="GFO_IDH_MocA"/>
    <property type="match status" value="1"/>
</dbReference>